<reference evidence="2" key="1">
    <citation type="journal article" date="2019" name="PLoS Negl. Trop. Dis.">
        <title>Revisiting the worldwide diversity of Leptospira species in the environment.</title>
        <authorList>
            <person name="Vincent A.T."/>
            <person name="Schiettekatte O."/>
            <person name="Bourhy P."/>
            <person name="Veyrier F.J."/>
            <person name="Picardeau M."/>
        </authorList>
    </citation>
    <scope>NUCLEOTIDE SEQUENCE [LARGE SCALE GENOMIC DNA]</scope>
    <source>
        <strain evidence="2">SSW15</strain>
    </source>
</reference>
<evidence type="ECO:0000256" key="1">
    <source>
        <dbReference type="PROSITE-ProRule" id="PRU00339"/>
    </source>
</evidence>
<dbReference type="Gene3D" id="3.40.50.2300">
    <property type="match status" value="2"/>
</dbReference>
<keyword evidence="1" id="KW-0802">TPR repeat</keyword>
<dbReference type="EMBL" id="RQET01000001">
    <property type="protein sequence ID" value="TGK14046.1"/>
    <property type="molecule type" value="Genomic_DNA"/>
</dbReference>
<evidence type="ECO:0000313" key="3">
    <source>
        <dbReference type="Proteomes" id="UP000298458"/>
    </source>
</evidence>
<name>A0A4R9GLM1_9LEPT</name>
<dbReference type="AlphaFoldDB" id="A0A4R9GLM1"/>
<gene>
    <name evidence="2" type="ORF">EHO60_01505</name>
</gene>
<keyword evidence="3" id="KW-1185">Reference proteome</keyword>
<dbReference type="PROSITE" id="PS50005">
    <property type="entry name" value="TPR"/>
    <property type="match status" value="2"/>
</dbReference>
<dbReference type="Proteomes" id="UP000298458">
    <property type="component" value="Unassembled WGS sequence"/>
</dbReference>
<dbReference type="SMART" id="SM00028">
    <property type="entry name" value="TPR"/>
    <property type="match status" value="3"/>
</dbReference>
<organism evidence="2 3">
    <name type="scientific">Leptospira fletcheri</name>
    <dbReference type="NCBI Taxonomy" id="2484981"/>
    <lineage>
        <taxon>Bacteria</taxon>
        <taxon>Pseudomonadati</taxon>
        <taxon>Spirochaetota</taxon>
        <taxon>Spirochaetia</taxon>
        <taxon>Leptospirales</taxon>
        <taxon>Leptospiraceae</taxon>
        <taxon>Leptospira</taxon>
    </lineage>
</organism>
<dbReference type="Gene3D" id="1.25.40.10">
    <property type="entry name" value="Tetratricopeptide repeat domain"/>
    <property type="match status" value="1"/>
</dbReference>
<feature type="repeat" description="TPR" evidence="1">
    <location>
        <begin position="378"/>
        <end position="411"/>
    </location>
</feature>
<dbReference type="RefSeq" id="WP_135766387.1">
    <property type="nucleotide sequence ID" value="NZ_RQET01000001.1"/>
</dbReference>
<dbReference type="InterPro" id="IPR007487">
    <property type="entry name" value="ABC_transpt-TYRBP-like"/>
</dbReference>
<dbReference type="OrthoDB" id="312550at2"/>
<dbReference type="InterPro" id="IPR019734">
    <property type="entry name" value="TPR_rpt"/>
</dbReference>
<dbReference type="InterPro" id="IPR011990">
    <property type="entry name" value="TPR-like_helical_dom_sf"/>
</dbReference>
<dbReference type="PANTHER" id="PTHR35271:SF1">
    <property type="entry name" value="ABC TRANSPORTER, SUBSTRATE-BINDING LIPOPROTEIN"/>
    <property type="match status" value="1"/>
</dbReference>
<dbReference type="Pfam" id="PF04392">
    <property type="entry name" value="ABC_sub_bind"/>
    <property type="match status" value="1"/>
</dbReference>
<evidence type="ECO:0000313" key="2">
    <source>
        <dbReference type="EMBL" id="TGK14046.1"/>
    </source>
</evidence>
<dbReference type="PANTHER" id="PTHR35271">
    <property type="entry name" value="ABC TRANSPORTER, SUBSTRATE-BINDING LIPOPROTEIN-RELATED"/>
    <property type="match status" value="1"/>
</dbReference>
<sequence>MIPWNRISAGWGRNVYILFAGFSICATGALSQFGELHSSPNSSKAISGNVEILLSSDNSILEQALFGLQSSLDYPVRVSYVDLLRSEYKDVPSYFKEIESSDTKLFVAIGSAAFKLARENLNRTPIVFTMVSHPKSIGIDSDNVCGIGMDVSISEFFKVLRELSPKANRVLTFYSQPEGEFFATEGDYFDLKYKLNFTKKKVSEENFRSSLEKIKGEYDAFIIVKDSLYNREIFEELSEFSKKNRMILMAPFPALVRAGATFGISPEYSKLGIETGELANRILSEKSSCKEEKVSLTDKPSFFLNEAYASDSNIVVPEELKERAKLTRLFTVGLNLLNEGKLKSARIVFENILKKDPNNQSVASYLQLVIEKMTGGKTKELLEAAEDFYKKGNYSRARAEFQKVLLLNPNLRAAKEGLSNATLAQSESERINAEQLVRSGKVFDGIKMYQSSLRTFPQNTKSNVELNHVRSSEYSKIPEYLKEGIELYSQRDYEGSIRIFENILLIDPSDKRAQEYLRLSTKKKDAIRVLLDKTAG</sequence>
<feature type="repeat" description="TPR" evidence="1">
    <location>
        <begin position="477"/>
        <end position="510"/>
    </location>
</feature>
<protein>
    <submittedName>
        <fullName evidence="2">Peptide ABC transporter substrate-binding protein</fullName>
    </submittedName>
</protein>
<accession>A0A4R9GLM1</accession>
<comment type="caution">
    <text evidence="2">The sequence shown here is derived from an EMBL/GenBank/DDBJ whole genome shotgun (WGS) entry which is preliminary data.</text>
</comment>
<dbReference type="SUPFAM" id="SSF48452">
    <property type="entry name" value="TPR-like"/>
    <property type="match status" value="1"/>
</dbReference>
<proteinExistence type="predicted"/>